<dbReference type="PANTHER" id="PTHR48022:SF3">
    <property type="entry name" value="HEXOSE TRANSPORTER PROTEIN (AFU_ORTHOLOGUE AFUA_8G04480)-RELATED"/>
    <property type="match status" value="1"/>
</dbReference>
<reference evidence="10" key="1">
    <citation type="submission" date="2022-07" db="EMBL/GenBank/DDBJ databases">
        <title>Fungi with potential for degradation of polypropylene.</title>
        <authorList>
            <person name="Gostincar C."/>
        </authorList>
    </citation>
    <scope>NUCLEOTIDE SEQUENCE</scope>
    <source>
        <strain evidence="10">EXF-13308</strain>
    </source>
</reference>
<protein>
    <submittedName>
        <fullName evidence="10">Sugar transporter</fullName>
    </submittedName>
</protein>
<keyword evidence="3" id="KW-0813">Transport</keyword>
<feature type="transmembrane region" description="Helical" evidence="8">
    <location>
        <begin position="167"/>
        <end position="187"/>
    </location>
</feature>
<dbReference type="InterPro" id="IPR036259">
    <property type="entry name" value="MFS_trans_sf"/>
</dbReference>
<feature type="transmembrane region" description="Helical" evidence="8">
    <location>
        <begin position="134"/>
        <end position="155"/>
    </location>
</feature>
<dbReference type="AlphaFoldDB" id="A0AA38VPS2"/>
<evidence type="ECO:0000256" key="3">
    <source>
        <dbReference type="ARBA" id="ARBA00022448"/>
    </source>
</evidence>
<evidence type="ECO:0000256" key="2">
    <source>
        <dbReference type="ARBA" id="ARBA00010992"/>
    </source>
</evidence>
<comment type="caution">
    <text evidence="10">The sequence shown here is derived from an EMBL/GenBank/DDBJ whole genome shotgun (WGS) entry which is preliminary data.</text>
</comment>
<sequence length="521" mass="56968">MGGKLSEAGSKLAVGDELAAVLPQDGKPWYKRGYLLKLNFIILSLVLYSSANGYDGSLQNGLQALDQWEDFMDTPTGSWLGWINAIYWLGCGVTYPPAAWVSNRFGRKPGILAGYLLLILGVSLQTAAPNDIAFMMSRLFMGSASALFGNGAPLLINEIAYPAHRGIANATFMCGWYVGGSIAAWVTFATRTYTTAWAWKLPCLLQILLPLLALPGLLMAPESPRWLISVDRYEEARRTLVDIHAGGDENAALVEYEYVEISTTIAAEREAHNSAGYMDMIKTPGNRRRLFISITLGVFAQWAGNGVVSYYLSLVLDTVGVKSVKDQTLISACLQVWNLICSVAAAFSVDRVGRRPLFIASAIIMLVSYVLVTGLSGSFAETGHAATGVAVIPFLFVFFAGYDIALTPFLTAYPCEIWQYSLRARGLTVTWVASISAIFFNTFVNPIALDSIEWKYYIVFVVVLLVMLVTVWFFYPETGGRSLEQIAIIFDGEGADLPLTKPQDKGLEDGHESAASHKEEV</sequence>
<organism evidence="10 11">
    <name type="scientific">Pleurostoma richardsiae</name>
    <dbReference type="NCBI Taxonomy" id="41990"/>
    <lineage>
        <taxon>Eukaryota</taxon>
        <taxon>Fungi</taxon>
        <taxon>Dikarya</taxon>
        <taxon>Ascomycota</taxon>
        <taxon>Pezizomycotina</taxon>
        <taxon>Sordariomycetes</taxon>
        <taxon>Sordariomycetidae</taxon>
        <taxon>Calosphaeriales</taxon>
        <taxon>Pleurostomataceae</taxon>
        <taxon>Pleurostoma</taxon>
    </lineage>
</organism>
<feature type="region of interest" description="Disordered" evidence="7">
    <location>
        <begin position="500"/>
        <end position="521"/>
    </location>
</feature>
<dbReference type="InterPro" id="IPR005829">
    <property type="entry name" value="Sugar_transporter_CS"/>
</dbReference>
<feature type="transmembrane region" description="Helical" evidence="8">
    <location>
        <begin position="110"/>
        <end position="128"/>
    </location>
</feature>
<keyword evidence="4 8" id="KW-0812">Transmembrane</keyword>
<dbReference type="PANTHER" id="PTHR48022">
    <property type="entry name" value="PLASTIDIC GLUCOSE TRANSPORTER 4"/>
    <property type="match status" value="1"/>
</dbReference>
<dbReference type="PROSITE" id="PS00216">
    <property type="entry name" value="SUGAR_TRANSPORT_1"/>
    <property type="match status" value="1"/>
</dbReference>
<evidence type="ECO:0000256" key="7">
    <source>
        <dbReference type="SAM" id="MobiDB-lite"/>
    </source>
</evidence>
<feature type="transmembrane region" description="Helical" evidence="8">
    <location>
        <begin position="199"/>
        <end position="220"/>
    </location>
</feature>
<feature type="transmembrane region" description="Helical" evidence="8">
    <location>
        <begin position="328"/>
        <end position="349"/>
    </location>
</feature>
<evidence type="ECO:0000313" key="10">
    <source>
        <dbReference type="EMBL" id="KAJ9144208.1"/>
    </source>
</evidence>
<gene>
    <name evidence="10" type="ORF">NKR23_g6115</name>
</gene>
<evidence type="ECO:0000256" key="1">
    <source>
        <dbReference type="ARBA" id="ARBA00004141"/>
    </source>
</evidence>
<feature type="transmembrane region" description="Helical" evidence="8">
    <location>
        <begin position="290"/>
        <end position="316"/>
    </location>
</feature>
<feature type="compositionally biased region" description="Basic and acidic residues" evidence="7">
    <location>
        <begin position="502"/>
        <end position="521"/>
    </location>
</feature>
<dbReference type="InterPro" id="IPR050360">
    <property type="entry name" value="MFS_Sugar_Transporters"/>
</dbReference>
<dbReference type="PROSITE" id="PS50850">
    <property type="entry name" value="MFS"/>
    <property type="match status" value="1"/>
</dbReference>
<comment type="subcellular location">
    <subcellularLocation>
        <location evidence="1">Membrane</location>
        <topology evidence="1">Multi-pass membrane protein</topology>
    </subcellularLocation>
</comment>
<keyword evidence="5 8" id="KW-1133">Transmembrane helix</keyword>
<feature type="transmembrane region" description="Helical" evidence="8">
    <location>
        <begin position="385"/>
        <end position="405"/>
    </location>
</feature>
<evidence type="ECO:0000259" key="9">
    <source>
        <dbReference type="PROSITE" id="PS50850"/>
    </source>
</evidence>
<dbReference type="Gene3D" id="1.20.1250.20">
    <property type="entry name" value="MFS general substrate transporter like domains"/>
    <property type="match status" value="1"/>
</dbReference>
<evidence type="ECO:0000256" key="5">
    <source>
        <dbReference type="ARBA" id="ARBA00022989"/>
    </source>
</evidence>
<feature type="transmembrane region" description="Helical" evidence="8">
    <location>
        <begin position="456"/>
        <end position="475"/>
    </location>
</feature>
<dbReference type="Pfam" id="PF00083">
    <property type="entry name" value="Sugar_tr"/>
    <property type="match status" value="1"/>
</dbReference>
<evidence type="ECO:0000313" key="11">
    <source>
        <dbReference type="Proteomes" id="UP001174694"/>
    </source>
</evidence>
<evidence type="ECO:0000256" key="6">
    <source>
        <dbReference type="ARBA" id="ARBA00023136"/>
    </source>
</evidence>
<dbReference type="GO" id="GO:0005351">
    <property type="term" value="F:carbohydrate:proton symporter activity"/>
    <property type="evidence" value="ECO:0007669"/>
    <property type="project" value="TreeGrafter"/>
</dbReference>
<feature type="transmembrane region" description="Helical" evidence="8">
    <location>
        <begin position="426"/>
        <end position="444"/>
    </location>
</feature>
<evidence type="ECO:0000256" key="4">
    <source>
        <dbReference type="ARBA" id="ARBA00022692"/>
    </source>
</evidence>
<dbReference type="Proteomes" id="UP001174694">
    <property type="component" value="Unassembled WGS sequence"/>
</dbReference>
<keyword evidence="6 8" id="KW-0472">Membrane</keyword>
<dbReference type="EMBL" id="JANBVO010000017">
    <property type="protein sequence ID" value="KAJ9144208.1"/>
    <property type="molecule type" value="Genomic_DNA"/>
</dbReference>
<dbReference type="InterPro" id="IPR020846">
    <property type="entry name" value="MFS_dom"/>
</dbReference>
<accession>A0AA38VPS2</accession>
<dbReference type="SUPFAM" id="SSF103473">
    <property type="entry name" value="MFS general substrate transporter"/>
    <property type="match status" value="1"/>
</dbReference>
<comment type="similarity">
    <text evidence="2">Belongs to the major facilitator superfamily. Sugar transporter (TC 2.A.1.1) family.</text>
</comment>
<proteinExistence type="inferred from homology"/>
<keyword evidence="11" id="KW-1185">Reference proteome</keyword>
<evidence type="ECO:0000256" key="8">
    <source>
        <dbReference type="SAM" id="Phobius"/>
    </source>
</evidence>
<keyword evidence="10" id="KW-0762">Sugar transport</keyword>
<dbReference type="GO" id="GO:0016020">
    <property type="term" value="C:membrane"/>
    <property type="evidence" value="ECO:0007669"/>
    <property type="project" value="UniProtKB-SubCell"/>
</dbReference>
<feature type="transmembrane region" description="Helical" evidence="8">
    <location>
        <begin position="356"/>
        <end position="379"/>
    </location>
</feature>
<dbReference type="FunFam" id="1.20.1250.20:FF:000134">
    <property type="entry name" value="MFS sugar transporter protein"/>
    <property type="match status" value="1"/>
</dbReference>
<name>A0AA38VPS2_9PEZI</name>
<dbReference type="InterPro" id="IPR005828">
    <property type="entry name" value="MFS_sugar_transport-like"/>
</dbReference>
<feature type="transmembrane region" description="Helical" evidence="8">
    <location>
        <begin position="79"/>
        <end position="98"/>
    </location>
</feature>
<feature type="domain" description="Major facilitator superfamily (MFS) profile" evidence="9">
    <location>
        <begin position="41"/>
        <end position="479"/>
    </location>
</feature>
<feature type="transmembrane region" description="Helical" evidence="8">
    <location>
        <begin position="34"/>
        <end position="51"/>
    </location>
</feature>